<protein>
    <recommendedName>
        <fullName evidence="2">DUF4350 domain-containing protein</fullName>
    </recommendedName>
</protein>
<accession>S0EUE2</accession>
<gene>
    <name evidence="3" type="ORF">CCALI_01493</name>
</gene>
<proteinExistence type="predicted"/>
<evidence type="ECO:0000313" key="3">
    <source>
        <dbReference type="EMBL" id="CCW35309.1"/>
    </source>
</evidence>
<dbReference type="Pfam" id="PF14258">
    <property type="entry name" value="DUF4350"/>
    <property type="match status" value="1"/>
</dbReference>
<reference evidence="4" key="1">
    <citation type="submission" date="2013-03" db="EMBL/GenBank/DDBJ databases">
        <title>Genome sequence of Chthonomonas calidirosea, the first sequenced genome from the Armatimonadetes phylum (formally candidate division OP10).</title>
        <authorList>
            <person name="Lee K.C.Y."/>
            <person name="Morgan X.C."/>
            <person name="Dunfield P.F."/>
            <person name="Tamas I."/>
            <person name="Houghton K.M."/>
            <person name="Vyssotski M."/>
            <person name="Ryan J.L.J."/>
            <person name="Lagutin K."/>
            <person name="McDonald I.R."/>
            <person name="Stott M.B."/>
        </authorList>
    </citation>
    <scope>NUCLEOTIDE SEQUENCE [LARGE SCALE GENOMIC DNA]</scope>
    <source>
        <strain evidence="4">DSM 23976 / ICMP 18418 / T49</strain>
    </source>
</reference>
<evidence type="ECO:0000259" key="2">
    <source>
        <dbReference type="Pfam" id="PF14258"/>
    </source>
</evidence>
<dbReference type="SUPFAM" id="SSF52317">
    <property type="entry name" value="Class I glutamine amidotransferase-like"/>
    <property type="match status" value="1"/>
</dbReference>
<dbReference type="PATRIC" id="fig|1303518.3.peg.1532"/>
<evidence type="ECO:0000313" key="4">
    <source>
        <dbReference type="Proteomes" id="UP000014227"/>
    </source>
</evidence>
<keyword evidence="4" id="KW-1185">Reference proteome</keyword>
<dbReference type="InterPro" id="IPR025646">
    <property type="entry name" value="DUF4350"/>
</dbReference>
<keyword evidence="1" id="KW-0812">Transmembrane</keyword>
<feature type="transmembrane region" description="Helical" evidence="1">
    <location>
        <begin position="14"/>
        <end position="36"/>
    </location>
</feature>
<organism evidence="3 4">
    <name type="scientific">Chthonomonas calidirosea (strain DSM 23976 / ICMP 18418 / T49)</name>
    <dbReference type="NCBI Taxonomy" id="1303518"/>
    <lineage>
        <taxon>Bacteria</taxon>
        <taxon>Bacillati</taxon>
        <taxon>Armatimonadota</taxon>
        <taxon>Chthonomonadia</taxon>
        <taxon>Chthonomonadales</taxon>
        <taxon>Chthonomonadaceae</taxon>
        <taxon>Chthonomonas</taxon>
    </lineage>
</organism>
<dbReference type="AlphaFoldDB" id="S0EUE2"/>
<feature type="domain" description="DUF4350" evidence="2">
    <location>
        <begin position="49"/>
        <end position="233"/>
    </location>
</feature>
<dbReference type="EMBL" id="HF951689">
    <property type="protein sequence ID" value="CCW35309.1"/>
    <property type="molecule type" value="Genomic_DNA"/>
</dbReference>
<dbReference type="Proteomes" id="UP000014227">
    <property type="component" value="Chromosome I"/>
</dbReference>
<sequence length="414" mass="45607">MGGRGVRAVRSSRVSYELLLGLLFIGMCLALIYFNWEGSHVLPSDIPTSLSARPIGLKALYLLYDRLGFSVERLAGPWNRLDRRAALLIVQEPYAVSRLPSVAEIEALKRWVENGGTLFYASGLPARGYDTRDPLSGDIADVAAKNVPSVARVVPTLVADPLLRHVHAIAVRSPIRLQFRRGAPYRVLFQDAQGVVAVEKWVGKGRLIVVADDLLLNNQGIALQDNAVFMANLAALAVGGSDRWILFDEYHHGYGFASTPEAVQNEDVWQALPVSVKTVLLYLVAFGLVIIYNENRRRGPLRSLFVARPTAGGDYVVALGRLLQRAGATDLALQQLYKAFLQALAVTVSVDEKTPRSVLLERVAQDGVSDVGGLGSLLERCEQVLERGRPSLEELKELVRALDDWRRRLHLVGF</sequence>
<dbReference type="STRING" id="454171.CP488_02604"/>
<keyword evidence="1" id="KW-0472">Membrane</keyword>
<keyword evidence="1" id="KW-1133">Transmembrane helix</keyword>
<dbReference type="HOGENOM" id="CLU_663417_0_0_0"/>
<evidence type="ECO:0000256" key="1">
    <source>
        <dbReference type="SAM" id="Phobius"/>
    </source>
</evidence>
<dbReference type="InParanoid" id="S0EUE2"/>
<dbReference type="KEGG" id="ccz:CCALI_01493"/>
<name>S0EUE2_CHTCT</name>
<dbReference type="InterPro" id="IPR029062">
    <property type="entry name" value="Class_I_gatase-like"/>
</dbReference>
<dbReference type="eggNOG" id="ENOG5033F02">
    <property type="taxonomic scope" value="Bacteria"/>
</dbReference>